<dbReference type="PANTHER" id="PTHR31902:SF7">
    <property type="entry name" value="ALTERED INHERITANCE OF MITOCHONDRIA PROTEIN 32"/>
    <property type="match status" value="1"/>
</dbReference>
<evidence type="ECO:0000256" key="2">
    <source>
        <dbReference type="ARBA" id="ARBA00040895"/>
    </source>
</evidence>
<reference evidence="3 4" key="1">
    <citation type="submission" date="2016-03" db="EMBL/GenBank/DDBJ databases">
        <title>How can Kluyveromyces marxianus grow so fast - potential evolutionary course in Saccharomyces Complex revealed by comparative genomics.</title>
        <authorList>
            <person name="Mo W."/>
            <person name="Lu W."/>
            <person name="Yang X."/>
            <person name="Qi J."/>
            <person name="Lv H."/>
        </authorList>
    </citation>
    <scope>NUCLEOTIDE SEQUENCE [LARGE SCALE GENOMIC DNA]</scope>
    <source>
        <strain evidence="3 4">FIM1</strain>
    </source>
</reference>
<protein>
    <recommendedName>
        <fullName evidence="2">Altered inheritance of mitochondria protein 32</fullName>
    </recommendedName>
</protein>
<dbReference type="InterPro" id="IPR036249">
    <property type="entry name" value="Thioredoxin-like_sf"/>
</dbReference>
<dbReference type="InterPro" id="IPR009737">
    <property type="entry name" value="Aim32/Apd1-like"/>
</dbReference>
<dbReference type="SUPFAM" id="SSF52833">
    <property type="entry name" value="Thioredoxin-like"/>
    <property type="match status" value="1"/>
</dbReference>
<sequence>MFVRQVLNRQYQFKTLDIALKNQITEQCQCFVSELNHRLPKESQLDLSLQIPKKVPYYHKHVLMLTPKAGDWKKWPSKIELAISFPFNLVGPLKSSLKNTNTGSSILVNELDLPGFHSSEKEIKFLVIPDMKIYTVDPSQLPQFSTFLGEGNLASSSHKLSFADYLQGSDKVNPESQEGENPGSDINLASQFKTQDFHHDLILVCGHYNRDARCGELAPLLIDKLNSIRPTLKTGIVSHVGGHKFAGNIIYYQFNGVNNKNKNNTCDVEGLWFSKVLPQNLETVLENLDQNIILQDFYRGHISYTGYK</sequence>
<dbReference type="Pfam" id="PF06999">
    <property type="entry name" value="Suc_Fer-like"/>
    <property type="match status" value="1"/>
</dbReference>
<proteinExistence type="inferred from homology"/>
<evidence type="ECO:0000256" key="1">
    <source>
        <dbReference type="ARBA" id="ARBA00038208"/>
    </source>
</evidence>
<organism evidence="3 4">
    <name type="scientific">Kluyveromyces marxianus</name>
    <name type="common">Yeast</name>
    <name type="synonym">Candida kefyr</name>
    <dbReference type="NCBI Taxonomy" id="4911"/>
    <lineage>
        <taxon>Eukaryota</taxon>
        <taxon>Fungi</taxon>
        <taxon>Dikarya</taxon>
        <taxon>Ascomycota</taxon>
        <taxon>Saccharomycotina</taxon>
        <taxon>Saccharomycetes</taxon>
        <taxon>Saccharomycetales</taxon>
        <taxon>Saccharomycetaceae</taxon>
        <taxon>Kluyveromyces</taxon>
    </lineage>
</organism>
<keyword evidence="4" id="KW-1185">Reference proteome</keyword>
<dbReference type="EMBL" id="CP015054">
    <property type="protein sequence ID" value="QGN13770.1"/>
    <property type="molecule type" value="Genomic_DNA"/>
</dbReference>
<name>A0ABX6ENH1_KLUMA</name>
<comment type="similarity">
    <text evidence="1">Belongs to the AIM32 family.</text>
</comment>
<dbReference type="CDD" id="cd03062">
    <property type="entry name" value="TRX_Fd_Sucrase"/>
    <property type="match status" value="1"/>
</dbReference>
<dbReference type="PANTHER" id="PTHR31902">
    <property type="entry name" value="ACTIN PATCHES DISTAL PROTEIN 1"/>
    <property type="match status" value="1"/>
</dbReference>
<evidence type="ECO:0000313" key="3">
    <source>
        <dbReference type="EMBL" id="QGN13770.1"/>
    </source>
</evidence>
<accession>A0ABX6ENH1</accession>
<dbReference type="Proteomes" id="UP000422736">
    <property type="component" value="Chromosome 1"/>
</dbReference>
<dbReference type="PROSITE" id="PS50096">
    <property type="entry name" value="IQ"/>
    <property type="match status" value="1"/>
</dbReference>
<gene>
    <name evidence="3" type="primary">AIM32</name>
    <name evidence="3" type="ORF">FIM1_415</name>
</gene>
<evidence type="ECO:0000313" key="4">
    <source>
        <dbReference type="Proteomes" id="UP000422736"/>
    </source>
</evidence>